<name>A0A0A9FMR9_ARUDO</name>
<reference evidence="1" key="2">
    <citation type="journal article" date="2015" name="Data Brief">
        <title>Shoot transcriptome of the giant reed, Arundo donax.</title>
        <authorList>
            <person name="Barrero R.A."/>
            <person name="Guerrero F.D."/>
            <person name="Moolhuijzen P."/>
            <person name="Goolsby J.A."/>
            <person name="Tidwell J."/>
            <person name="Bellgard S.E."/>
            <person name="Bellgard M.I."/>
        </authorList>
    </citation>
    <scope>NUCLEOTIDE SEQUENCE</scope>
    <source>
        <tissue evidence="1">Shoot tissue taken approximately 20 cm above the soil surface</tissue>
    </source>
</reference>
<sequence>MTIWHMQVKYAKAQRVILQKH</sequence>
<reference evidence="1" key="1">
    <citation type="submission" date="2014-09" db="EMBL/GenBank/DDBJ databases">
        <authorList>
            <person name="Magalhaes I.L.F."/>
            <person name="Oliveira U."/>
            <person name="Santos F.R."/>
            <person name="Vidigal T.H.D.A."/>
            <person name="Brescovit A.D."/>
            <person name="Santos A.J."/>
        </authorList>
    </citation>
    <scope>NUCLEOTIDE SEQUENCE</scope>
    <source>
        <tissue evidence="1">Shoot tissue taken approximately 20 cm above the soil surface</tissue>
    </source>
</reference>
<proteinExistence type="predicted"/>
<dbReference type="EMBL" id="GBRH01183791">
    <property type="protein sequence ID" value="JAE14105.1"/>
    <property type="molecule type" value="Transcribed_RNA"/>
</dbReference>
<organism evidence="1">
    <name type="scientific">Arundo donax</name>
    <name type="common">Giant reed</name>
    <name type="synonym">Donax arundinaceus</name>
    <dbReference type="NCBI Taxonomy" id="35708"/>
    <lineage>
        <taxon>Eukaryota</taxon>
        <taxon>Viridiplantae</taxon>
        <taxon>Streptophyta</taxon>
        <taxon>Embryophyta</taxon>
        <taxon>Tracheophyta</taxon>
        <taxon>Spermatophyta</taxon>
        <taxon>Magnoliopsida</taxon>
        <taxon>Liliopsida</taxon>
        <taxon>Poales</taxon>
        <taxon>Poaceae</taxon>
        <taxon>PACMAD clade</taxon>
        <taxon>Arundinoideae</taxon>
        <taxon>Arundineae</taxon>
        <taxon>Arundo</taxon>
    </lineage>
</organism>
<accession>A0A0A9FMR9</accession>
<evidence type="ECO:0000313" key="1">
    <source>
        <dbReference type="EMBL" id="JAE14105.1"/>
    </source>
</evidence>
<protein>
    <submittedName>
        <fullName evidence="1">Uncharacterized protein</fullName>
    </submittedName>
</protein>
<dbReference type="AlphaFoldDB" id="A0A0A9FMR9"/>